<protein>
    <submittedName>
        <fullName evidence="2">Uncharacterized protein</fullName>
    </submittedName>
</protein>
<dbReference type="Proteomes" id="UP000887574">
    <property type="component" value="Unplaced"/>
</dbReference>
<sequence>MNPALELFEDYAKEYNELILWLPTKSPEEFQLFIHEAVRLKKRLQYLADLMAQQQQKKFANEVQKLISELDKEVERNEKSIQSDIWQTKLNSILVFPFGSSSLWFIYFFDKL</sequence>
<evidence type="ECO:0000313" key="2">
    <source>
        <dbReference type="WBParaSite" id="jg3729"/>
    </source>
</evidence>
<keyword evidence="1" id="KW-1185">Reference proteome</keyword>
<proteinExistence type="predicted"/>
<dbReference type="WBParaSite" id="jg3729">
    <property type="protein sequence ID" value="jg3729"/>
    <property type="gene ID" value="jg3729"/>
</dbReference>
<evidence type="ECO:0000313" key="1">
    <source>
        <dbReference type="Proteomes" id="UP000887574"/>
    </source>
</evidence>
<accession>A0A915EC49</accession>
<dbReference type="AlphaFoldDB" id="A0A915EC49"/>
<reference evidence="2" key="1">
    <citation type="submission" date="2022-11" db="UniProtKB">
        <authorList>
            <consortium name="WormBaseParasite"/>
        </authorList>
    </citation>
    <scope>IDENTIFICATION</scope>
</reference>
<organism evidence="1 2">
    <name type="scientific">Ditylenchus dipsaci</name>
    <dbReference type="NCBI Taxonomy" id="166011"/>
    <lineage>
        <taxon>Eukaryota</taxon>
        <taxon>Metazoa</taxon>
        <taxon>Ecdysozoa</taxon>
        <taxon>Nematoda</taxon>
        <taxon>Chromadorea</taxon>
        <taxon>Rhabditida</taxon>
        <taxon>Tylenchina</taxon>
        <taxon>Tylenchomorpha</taxon>
        <taxon>Sphaerularioidea</taxon>
        <taxon>Anguinidae</taxon>
        <taxon>Anguininae</taxon>
        <taxon>Ditylenchus</taxon>
    </lineage>
</organism>
<name>A0A915EC49_9BILA</name>